<feature type="non-terminal residue" evidence="2">
    <location>
        <position position="47"/>
    </location>
</feature>
<feature type="domain" description="RNA polymerase III subunit Rpc25" evidence="1">
    <location>
        <begin position="1"/>
        <end position="34"/>
    </location>
</feature>
<dbReference type="AlphaFoldDB" id="A0A8S2PD36"/>
<protein>
    <recommendedName>
        <fullName evidence="1">RNA polymerase III subunit Rpc25 domain-containing protein</fullName>
    </recommendedName>
</protein>
<reference evidence="2" key="1">
    <citation type="submission" date="2021-02" db="EMBL/GenBank/DDBJ databases">
        <authorList>
            <person name="Nowell W R."/>
        </authorList>
    </citation>
    <scope>NUCLEOTIDE SEQUENCE</scope>
</reference>
<accession>A0A8S2PD36</accession>
<organism evidence="2 3">
    <name type="scientific">Didymodactylos carnosus</name>
    <dbReference type="NCBI Taxonomy" id="1234261"/>
    <lineage>
        <taxon>Eukaryota</taxon>
        <taxon>Metazoa</taxon>
        <taxon>Spiralia</taxon>
        <taxon>Gnathifera</taxon>
        <taxon>Rotifera</taxon>
        <taxon>Eurotatoria</taxon>
        <taxon>Bdelloidea</taxon>
        <taxon>Philodinida</taxon>
        <taxon>Philodinidae</taxon>
        <taxon>Didymodactylos</taxon>
    </lineage>
</organism>
<evidence type="ECO:0000313" key="3">
    <source>
        <dbReference type="Proteomes" id="UP000681722"/>
    </source>
</evidence>
<name>A0A8S2PD36_9BILA</name>
<dbReference type="EMBL" id="CAJOBC010018623">
    <property type="protein sequence ID" value="CAF4038040.1"/>
    <property type="molecule type" value="Genomic_DNA"/>
</dbReference>
<evidence type="ECO:0000313" key="2">
    <source>
        <dbReference type="EMBL" id="CAF4038040.1"/>
    </source>
</evidence>
<dbReference type="InterPro" id="IPR012340">
    <property type="entry name" value="NA-bd_OB-fold"/>
</dbReference>
<dbReference type="Gene3D" id="2.40.50.140">
    <property type="entry name" value="Nucleic acid-binding proteins"/>
    <property type="match status" value="1"/>
</dbReference>
<sequence length="47" mass="5860">FFDDILIPSTKLQHPSRFTEAEQLWAWEYTNEDEKTQYVYGYWRRNS</sequence>
<comment type="caution">
    <text evidence="2">The sequence shown here is derived from an EMBL/GenBank/DDBJ whole genome shotgun (WGS) entry which is preliminary data.</text>
</comment>
<dbReference type="InterPro" id="IPR013238">
    <property type="entry name" value="RNA_pol_III_Rbc25"/>
</dbReference>
<feature type="non-terminal residue" evidence="2">
    <location>
        <position position="1"/>
    </location>
</feature>
<dbReference type="OrthoDB" id="10256606at2759"/>
<evidence type="ECO:0000259" key="1">
    <source>
        <dbReference type="Pfam" id="PF08292"/>
    </source>
</evidence>
<dbReference type="Proteomes" id="UP000681722">
    <property type="component" value="Unassembled WGS sequence"/>
</dbReference>
<gene>
    <name evidence="2" type="ORF">SRO942_LOCUS26770</name>
</gene>
<dbReference type="Pfam" id="PF08292">
    <property type="entry name" value="RNA_pol_Rbc25"/>
    <property type="match status" value="1"/>
</dbReference>
<proteinExistence type="predicted"/>